<sequence>MMNGRAELSADQEQRLLECHAALTRLADECEVPAVLTAVRMAATELQVAVEGQGLD</sequence>
<comment type="caution">
    <text evidence="1">The sequence shown here is derived from an EMBL/GenBank/DDBJ whole genome shotgun (WGS) entry which is preliminary data.</text>
</comment>
<protein>
    <submittedName>
        <fullName evidence="1">Uncharacterized protein</fullName>
    </submittedName>
</protein>
<evidence type="ECO:0000313" key="2">
    <source>
        <dbReference type="Proteomes" id="UP000603904"/>
    </source>
</evidence>
<dbReference type="EMBL" id="BOOC01000011">
    <property type="protein sequence ID" value="GIH39966.1"/>
    <property type="molecule type" value="Genomic_DNA"/>
</dbReference>
<keyword evidence="2" id="KW-1185">Reference proteome</keyword>
<gene>
    <name evidence="1" type="ORF">Mco01_29660</name>
</gene>
<evidence type="ECO:0000313" key="1">
    <source>
        <dbReference type="EMBL" id="GIH39966.1"/>
    </source>
</evidence>
<proteinExistence type="predicted"/>
<name>A0ABQ4FYU9_9ACTN</name>
<accession>A0ABQ4FYU9</accession>
<dbReference type="InterPro" id="IPR046115">
    <property type="entry name" value="DUF6052"/>
</dbReference>
<dbReference type="Pfam" id="PF19522">
    <property type="entry name" value="DUF6052"/>
    <property type="match status" value="1"/>
</dbReference>
<reference evidence="1 2" key="1">
    <citation type="submission" date="2021-01" db="EMBL/GenBank/DDBJ databases">
        <title>Whole genome shotgun sequence of Microbispora corallina NBRC 16416.</title>
        <authorList>
            <person name="Komaki H."/>
            <person name="Tamura T."/>
        </authorList>
    </citation>
    <scope>NUCLEOTIDE SEQUENCE [LARGE SCALE GENOMIC DNA]</scope>
    <source>
        <strain evidence="1 2">NBRC 16416</strain>
    </source>
</reference>
<dbReference type="Proteomes" id="UP000603904">
    <property type="component" value="Unassembled WGS sequence"/>
</dbReference>
<organism evidence="1 2">
    <name type="scientific">Microbispora corallina</name>
    <dbReference type="NCBI Taxonomy" id="83302"/>
    <lineage>
        <taxon>Bacteria</taxon>
        <taxon>Bacillati</taxon>
        <taxon>Actinomycetota</taxon>
        <taxon>Actinomycetes</taxon>
        <taxon>Streptosporangiales</taxon>
        <taxon>Streptosporangiaceae</taxon>
        <taxon>Microbispora</taxon>
    </lineage>
</organism>